<keyword evidence="3" id="KW-0378">Hydrolase</keyword>
<protein>
    <submittedName>
        <fullName evidence="3">P-loop containing nucleoside triphosphate hydrolase protein</fullName>
    </submittedName>
</protein>
<dbReference type="InterPro" id="IPR003959">
    <property type="entry name" value="ATPase_AAA_core"/>
</dbReference>
<dbReference type="InterPro" id="IPR054289">
    <property type="entry name" value="DUF7025"/>
</dbReference>
<dbReference type="STRING" id="97972.A0A2V1DCB0"/>
<gene>
    <name evidence="3" type="ORF">DM02DRAFT_570651</name>
</gene>
<reference evidence="3 4" key="1">
    <citation type="journal article" date="2018" name="Sci. Rep.">
        <title>Comparative genomics provides insights into the lifestyle and reveals functional heterogeneity of dark septate endophytic fungi.</title>
        <authorList>
            <person name="Knapp D.G."/>
            <person name="Nemeth J.B."/>
            <person name="Barry K."/>
            <person name="Hainaut M."/>
            <person name="Henrissat B."/>
            <person name="Johnson J."/>
            <person name="Kuo A."/>
            <person name="Lim J.H.P."/>
            <person name="Lipzen A."/>
            <person name="Nolan M."/>
            <person name="Ohm R.A."/>
            <person name="Tamas L."/>
            <person name="Grigoriev I.V."/>
            <person name="Spatafora J.W."/>
            <person name="Nagy L.G."/>
            <person name="Kovacs G.M."/>
        </authorList>
    </citation>
    <scope>NUCLEOTIDE SEQUENCE [LARGE SCALE GENOMIC DNA]</scope>
    <source>
        <strain evidence="3 4">DSE2036</strain>
    </source>
</reference>
<dbReference type="Gene3D" id="3.40.50.300">
    <property type="entry name" value="P-loop containing nucleotide triphosphate hydrolases"/>
    <property type="match status" value="1"/>
</dbReference>
<feature type="domain" description="AAA+ ATPase" evidence="2">
    <location>
        <begin position="497"/>
        <end position="624"/>
    </location>
</feature>
<dbReference type="Pfam" id="PF00004">
    <property type="entry name" value="AAA"/>
    <property type="match status" value="1"/>
</dbReference>
<dbReference type="PANTHER" id="PTHR46411:SF2">
    <property type="entry name" value="AAA+ ATPASE DOMAIN-CONTAINING PROTEIN"/>
    <property type="match status" value="1"/>
</dbReference>
<sequence length="723" mass="83197">MKHSLLGSSEQAALFGLLLDNIERLEWMNIALIEKLENKTEDAESTVSAMDDPGLIQMQILHQINCTNQLHQHSGALYANPPTFKTVKYHGREQKQLEGTELIWEIEDYLASKPGLSFVVFKQYVYWPCACRICTQNIRIQHHYENQIRAEQIRVVSPELKRALRGLGMCHIDGFALGSQSDTQMLAPYLFIYHHRTEIRDTLKAGGGSEVEHLRLLNEWIETNHGKQYEEADQLFKQGLVSKAHLSKLFRPNQLVINRKQVTDARAYVTQFWPSDAKSKVFVQAWSWKYDGFSLNRKRKLLSQAIDSDKVIPITDLKVFPMEYAPKDLVTHIAERGKKYWAMRNGQFVSYYGMNSRREDTYDGARFMIDIKTHSRMHPKLPSFRRGHPGEPGNDLGEPRCAVQEPDEFDPFPRNVSSADSLSEPLEMLLPSVVPGFEMESKKWVKLNIPQMKPVSWNRKAFERLVLDEKSKDLIRALVSVHLGSKATGDIIAGKGNGLIILLHGSPGVGKTLTAESVAELSEKPLYRVTCGDIGTRPEDVEGYLRTVLYLGKIWDCVLLMDEADVFLEERTMADLQRNSLVSVFLRILESYDGILILTSNRVGTFDEAFKSRIQVALHYQTLRKKSRRQIWQNFFEMIEEENDDIDMSDLYSRLDDLAEEELNGRQIRNCLKTAQHLSKFRNEPLSWRSLSQAITTASNFQRYLKDIQGHNDDTWAREERLR</sequence>
<dbReference type="InterPro" id="IPR003593">
    <property type="entry name" value="AAA+_ATPase"/>
</dbReference>
<proteinExistence type="predicted"/>
<evidence type="ECO:0000313" key="4">
    <source>
        <dbReference type="Proteomes" id="UP000244855"/>
    </source>
</evidence>
<dbReference type="SUPFAM" id="SSF52540">
    <property type="entry name" value="P-loop containing nucleoside triphosphate hydrolases"/>
    <property type="match status" value="1"/>
</dbReference>
<organism evidence="3 4">
    <name type="scientific">Periconia macrospinosa</name>
    <dbReference type="NCBI Taxonomy" id="97972"/>
    <lineage>
        <taxon>Eukaryota</taxon>
        <taxon>Fungi</taxon>
        <taxon>Dikarya</taxon>
        <taxon>Ascomycota</taxon>
        <taxon>Pezizomycotina</taxon>
        <taxon>Dothideomycetes</taxon>
        <taxon>Pleosporomycetidae</taxon>
        <taxon>Pleosporales</taxon>
        <taxon>Massarineae</taxon>
        <taxon>Periconiaceae</taxon>
        <taxon>Periconia</taxon>
    </lineage>
</organism>
<dbReference type="GO" id="GO:0005524">
    <property type="term" value="F:ATP binding"/>
    <property type="evidence" value="ECO:0007669"/>
    <property type="project" value="InterPro"/>
</dbReference>
<dbReference type="InterPro" id="IPR056599">
    <property type="entry name" value="AAA_lid_fung"/>
</dbReference>
<evidence type="ECO:0000256" key="1">
    <source>
        <dbReference type="SAM" id="MobiDB-lite"/>
    </source>
</evidence>
<dbReference type="SMART" id="SM00382">
    <property type="entry name" value="AAA"/>
    <property type="match status" value="1"/>
</dbReference>
<dbReference type="Proteomes" id="UP000244855">
    <property type="component" value="Unassembled WGS sequence"/>
</dbReference>
<dbReference type="AlphaFoldDB" id="A0A2V1DCB0"/>
<name>A0A2V1DCB0_9PLEO</name>
<dbReference type="GO" id="GO:0016887">
    <property type="term" value="F:ATP hydrolysis activity"/>
    <property type="evidence" value="ECO:0007669"/>
    <property type="project" value="InterPro"/>
</dbReference>
<accession>A0A2V1DCB0</accession>
<dbReference type="Pfam" id="PF23232">
    <property type="entry name" value="AAA_lid_13"/>
    <property type="match status" value="1"/>
</dbReference>
<dbReference type="PANTHER" id="PTHR46411">
    <property type="entry name" value="FAMILY ATPASE, PUTATIVE-RELATED"/>
    <property type="match status" value="1"/>
</dbReference>
<keyword evidence="4" id="KW-1185">Reference proteome</keyword>
<dbReference type="InterPro" id="IPR027417">
    <property type="entry name" value="P-loop_NTPase"/>
</dbReference>
<evidence type="ECO:0000259" key="2">
    <source>
        <dbReference type="SMART" id="SM00382"/>
    </source>
</evidence>
<dbReference type="OrthoDB" id="10042665at2759"/>
<dbReference type="EMBL" id="KZ805484">
    <property type="protein sequence ID" value="PVH95786.1"/>
    <property type="molecule type" value="Genomic_DNA"/>
</dbReference>
<feature type="region of interest" description="Disordered" evidence="1">
    <location>
        <begin position="379"/>
        <end position="398"/>
    </location>
</feature>
<dbReference type="Pfam" id="PF22942">
    <property type="entry name" value="DUF7025"/>
    <property type="match status" value="1"/>
</dbReference>
<evidence type="ECO:0000313" key="3">
    <source>
        <dbReference type="EMBL" id="PVH95786.1"/>
    </source>
</evidence>